<dbReference type="InterPro" id="IPR003343">
    <property type="entry name" value="Big_2"/>
</dbReference>
<dbReference type="OrthoDB" id="2867478at2"/>
<dbReference type="Pfam" id="PF13205">
    <property type="entry name" value="Big_5"/>
    <property type="match status" value="1"/>
</dbReference>
<sequence length="835" mass="88324">MSKVPYKVLSTGALAAALSVSAVSVPAFANAADVSYGDVHFDELEAISNSELANIKSIGSSHSDYSTYFNDEGNFKKLPTSVEVNNKNVDYNALADKMSASGAKNINEFIEQGNELPTSELQVESVSAITPTSVEVTFDGEVADFDRNDVTVAAGNGDREFVSSVELAEDGQSATLNLYNELTDETTYDVTINAGEETLTDSFDYLVGDIAEISVQDQVIKPGQATEIDYTITTTTGLDVTEVTEPTINTTTGTVANGTIKLPNNGDTAFVTISAGEVTSDRFTVTANASEATEFSAYNVGNVADWGAEDFEVDHDIAIGDSSQELDVQFFDQYGEKASNSNVTYESLTPSVLIVDETSGQLTPRAEGTADVRVTNGDVSEIVTIEVVAAAEFAGLAFDHNNLEDGSLTLNSAVDGSADVTVQLQDQYDDDFSGSEPLTVEVAGDSIELASGSSEITTTSGTEDITLNAVDGEFGTSTVTVSNDDGSISKSFEVNVVEAGTITGYSLEGVQELDLYANDDNDKNTTNHETTVKVFPVDKNGVKVAGATEADWKLYDEDGNQVGSKVSGSASVTVGEGSNIDITKTGTYTLEATVGSLVVATETIEVANTEAPFEVSQTQSDLELNSQDDLFTKIKEIIEVTQDGEVKDNIQSFDVISNNKSVANDGGATSFTLQSDEDVLEVVGGSATLTIEKVTLNGGKEIAVDDLRITTTVNSSVSATHTAAGDDNVDKIDLTFTEEVSETGDLADQFKVTLGGEPLSVTNATYGTEDEAGVAFNGTSTVSVYVYGYDEGQEELTIDFTNNNYFSYGDSNHVDAFSVNIDTEEEVTVDVYDAE</sequence>
<dbReference type="Gene3D" id="2.60.40.1220">
    <property type="match status" value="1"/>
</dbReference>
<comment type="caution">
    <text evidence="4">The sequence shown here is derived from an EMBL/GenBank/DDBJ whole genome shotgun (WGS) entry which is preliminary data.</text>
</comment>
<dbReference type="SUPFAM" id="SSF49373">
    <property type="entry name" value="Invasin/intimin cell-adhesion fragments"/>
    <property type="match status" value="1"/>
</dbReference>
<gene>
    <name evidence="4" type="ORF">FFL34_07310</name>
</gene>
<evidence type="ECO:0000259" key="3">
    <source>
        <dbReference type="SMART" id="SM00635"/>
    </source>
</evidence>
<dbReference type="InterPro" id="IPR054604">
    <property type="entry name" value="SbsC_Big-like"/>
</dbReference>
<protein>
    <recommendedName>
        <fullName evidence="3">BIG2 domain-containing protein</fullName>
    </recommendedName>
</protein>
<evidence type="ECO:0000256" key="2">
    <source>
        <dbReference type="SAM" id="SignalP"/>
    </source>
</evidence>
<dbReference type="Proteomes" id="UP000306980">
    <property type="component" value="Unassembled WGS sequence"/>
</dbReference>
<dbReference type="Gene3D" id="2.60.40.1080">
    <property type="match status" value="1"/>
</dbReference>
<proteinExistence type="predicted"/>
<feature type="signal peptide" evidence="2">
    <location>
        <begin position="1"/>
        <end position="31"/>
    </location>
</feature>
<evidence type="ECO:0000256" key="1">
    <source>
        <dbReference type="ARBA" id="ARBA00022729"/>
    </source>
</evidence>
<dbReference type="EMBL" id="VCIA01000001">
    <property type="protein sequence ID" value="TMN21946.1"/>
    <property type="molecule type" value="Genomic_DNA"/>
</dbReference>
<reference evidence="4 5" key="1">
    <citation type="submission" date="2019-05" db="EMBL/GenBank/DDBJ databases">
        <title>Genomic analysis of Lentibacillus sp. NKC220-2.</title>
        <authorList>
            <person name="Oh Y.J."/>
        </authorList>
    </citation>
    <scope>NUCLEOTIDE SEQUENCE [LARGE SCALE GENOMIC DNA]</scope>
    <source>
        <strain evidence="4 5">NKC220-2</strain>
    </source>
</reference>
<keyword evidence="1 2" id="KW-0732">Signal</keyword>
<organism evidence="4 5">
    <name type="scientific">Lentibacillus cibarius</name>
    <dbReference type="NCBI Taxonomy" id="2583219"/>
    <lineage>
        <taxon>Bacteria</taxon>
        <taxon>Bacillati</taxon>
        <taxon>Bacillota</taxon>
        <taxon>Bacilli</taxon>
        <taxon>Bacillales</taxon>
        <taxon>Bacillaceae</taxon>
        <taxon>Lentibacillus</taxon>
    </lineage>
</organism>
<dbReference type="Pfam" id="PF22359">
    <property type="entry name" value="Big-like"/>
    <property type="match status" value="1"/>
</dbReference>
<name>A0A5S3QN78_9BACI</name>
<dbReference type="RefSeq" id="WP_138602844.1">
    <property type="nucleotide sequence ID" value="NZ_VCIA01000001.1"/>
</dbReference>
<dbReference type="InterPro" id="IPR014755">
    <property type="entry name" value="Cu-Rt/internalin_Ig-like"/>
</dbReference>
<feature type="chain" id="PRO_5024383320" description="BIG2 domain-containing protein" evidence="2">
    <location>
        <begin position="32"/>
        <end position="835"/>
    </location>
</feature>
<dbReference type="InterPro" id="IPR008964">
    <property type="entry name" value="Invasin/intimin_cell_adhesion"/>
</dbReference>
<accession>A0A5S3QN78</accession>
<feature type="domain" description="BIG2" evidence="3">
    <location>
        <begin position="313"/>
        <end position="386"/>
    </location>
</feature>
<dbReference type="InterPro" id="IPR032812">
    <property type="entry name" value="SbsA_Ig"/>
</dbReference>
<dbReference type="SMART" id="SM00635">
    <property type="entry name" value="BID_2"/>
    <property type="match status" value="1"/>
</dbReference>
<evidence type="ECO:0000313" key="4">
    <source>
        <dbReference type="EMBL" id="TMN21946.1"/>
    </source>
</evidence>
<dbReference type="AlphaFoldDB" id="A0A5S3QN78"/>
<evidence type="ECO:0000313" key="5">
    <source>
        <dbReference type="Proteomes" id="UP000306980"/>
    </source>
</evidence>